<dbReference type="SUPFAM" id="SSF53850">
    <property type="entry name" value="Periplasmic binding protein-like II"/>
    <property type="match status" value="1"/>
</dbReference>
<keyword evidence="3" id="KW-1185">Reference proteome</keyword>
<evidence type="ECO:0000256" key="1">
    <source>
        <dbReference type="ARBA" id="ARBA00010333"/>
    </source>
</evidence>
<name>A0ABX6VAC5_9GAMM</name>
<dbReference type="EMBL" id="CP045503">
    <property type="protein sequence ID" value="QPG58826.1"/>
    <property type="molecule type" value="Genomic_DNA"/>
</dbReference>
<evidence type="ECO:0000313" key="3">
    <source>
        <dbReference type="Proteomes" id="UP000316416"/>
    </source>
</evidence>
<comment type="similarity">
    <text evidence="1">Belongs to the bacterial solute-binding protein 3 family.</text>
</comment>
<dbReference type="RefSeq" id="WP_142874445.1">
    <property type="nucleotide sequence ID" value="NZ_CP045503.2"/>
</dbReference>
<protein>
    <submittedName>
        <fullName evidence="2">Transporter substrate-binding domain-containing protein</fullName>
    </submittedName>
</protein>
<dbReference type="Proteomes" id="UP000316416">
    <property type="component" value="Chromosome"/>
</dbReference>
<evidence type="ECO:0000313" key="2">
    <source>
        <dbReference type="EMBL" id="QPG58826.1"/>
    </source>
</evidence>
<organism evidence="2 3">
    <name type="scientific">Shewanella eurypsychrophilus</name>
    <dbReference type="NCBI Taxonomy" id="2593656"/>
    <lineage>
        <taxon>Bacteria</taxon>
        <taxon>Pseudomonadati</taxon>
        <taxon>Pseudomonadota</taxon>
        <taxon>Gammaproteobacteria</taxon>
        <taxon>Alteromonadales</taxon>
        <taxon>Shewanellaceae</taxon>
        <taxon>Shewanella</taxon>
    </lineage>
</organism>
<reference evidence="2" key="1">
    <citation type="submission" date="2021-07" db="EMBL/GenBank/DDBJ databases">
        <title>Shewanella sp. YLB-07 whole genome sequence.</title>
        <authorList>
            <person name="Yu L."/>
        </authorList>
    </citation>
    <scope>NUCLEOTIDE SEQUENCE</scope>
    <source>
        <strain evidence="2">YLB-08</strain>
    </source>
</reference>
<gene>
    <name evidence="2" type="ORF">FM038_016425</name>
</gene>
<sequence length="241" mass="27130">MNLILKLIAILSVLLGLLSNVGIAADFDFVSIEKLIEQEVGRVIIPKVYSKLGIEITITPMPGKRAQQMANSGSKDGEIMRIYSYGDETPNTIRVPTPYYYLETMAFIKQGSNLVINNSEDLKKYRLAKVRGVKHTNNITRNMDNVHDVDSTEQMMLVLNSGHVDVALTNTIDGVYMIEKLGLDKIQPLDTPLAVLELYHYIHKSHIDLVPKVDAVIKQMTLSGEMQHLIEKSEREVIEHN</sequence>
<dbReference type="Gene3D" id="3.40.190.10">
    <property type="entry name" value="Periplasmic binding protein-like II"/>
    <property type="match status" value="2"/>
</dbReference>
<accession>A0ABX6VAC5</accession>
<dbReference type="PANTHER" id="PTHR35936:SF17">
    <property type="entry name" value="ARGININE-BINDING EXTRACELLULAR PROTEIN ARTP"/>
    <property type="match status" value="1"/>
</dbReference>
<dbReference type="PANTHER" id="PTHR35936">
    <property type="entry name" value="MEMBRANE-BOUND LYTIC MUREIN TRANSGLYCOSYLASE F"/>
    <property type="match status" value="1"/>
</dbReference>
<proteinExistence type="inferred from homology"/>